<keyword evidence="2" id="KW-1185">Reference proteome</keyword>
<dbReference type="EMBL" id="JADYXP020000052">
    <property type="protein sequence ID" value="KAL0098549.1"/>
    <property type="molecule type" value="Genomic_DNA"/>
</dbReference>
<organism evidence="1 2">
    <name type="scientific">Cardiocondyla obscurior</name>
    <dbReference type="NCBI Taxonomy" id="286306"/>
    <lineage>
        <taxon>Eukaryota</taxon>
        <taxon>Metazoa</taxon>
        <taxon>Ecdysozoa</taxon>
        <taxon>Arthropoda</taxon>
        <taxon>Hexapoda</taxon>
        <taxon>Insecta</taxon>
        <taxon>Pterygota</taxon>
        <taxon>Neoptera</taxon>
        <taxon>Endopterygota</taxon>
        <taxon>Hymenoptera</taxon>
        <taxon>Apocrita</taxon>
        <taxon>Aculeata</taxon>
        <taxon>Formicoidea</taxon>
        <taxon>Formicidae</taxon>
        <taxon>Myrmicinae</taxon>
        <taxon>Cardiocondyla</taxon>
    </lineage>
</organism>
<evidence type="ECO:0000313" key="1">
    <source>
        <dbReference type="EMBL" id="KAL0098549.1"/>
    </source>
</evidence>
<protein>
    <submittedName>
        <fullName evidence="1">Uncharacterized protein</fullName>
    </submittedName>
</protein>
<sequence>MIASRWAQLLHKSVDGMGLKASSKVAHQHQWLADGSKLLTGRDFINCNKARINLMGILGRTALIIDAQVVSEQTELNQAHNKKVNYYNDPAVIQSIKETYNVQDVKTTSITLSWKGIWSSKHNTSRPLLYSLYIEIEDRKKKKIAKCLVI</sequence>
<dbReference type="AlphaFoldDB" id="A0AAW2E8F4"/>
<accession>A0AAW2E8F4</accession>
<proteinExistence type="predicted"/>
<evidence type="ECO:0000313" key="2">
    <source>
        <dbReference type="Proteomes" id="UP001430953"/>
    </source>
</evidence>
<comment type="caution">
    <text evidence="1">The sequence shown here is derived from an EMBL/GenBank/DDBJ whole genome shotgun (WGS) entry which is preliminary data.</text>
</comment>
<name>A0AAW2E8F4_9HYME</name>
<reference evidence="1 2" key="1">
    <citation type="submission" date="2023-03" db="EMBL/GenBank/DDBJ databases">
        <title>High recombination rates correlate with genetic variation in Cardiocondyla obscurior ants.</title>
        <authorList>
            <person name="Errbii M."/>
        </authorList>
    </citation>
    <scope>NUCLEOTIDE SEQUENCE [LARGE SCALE GENOMIC DNA]</scope>
    <source>
        <strain evidence="1">Alpha-2009</strain>
        <tissue evidence="1">Whole body</tissue>
    </source>
</reference>
<dbReference type="Proteomes" id="UP001430953">
    <property type="component" value="Unassembled WGS sequence"/>
</dbReference>
<gene>
    <name evidence="1" type="ORF">PUN28_020505</name>
</gene>